<evidence type="ECO:0000313" key="1">
    <source>
        <dbReference type="EMBL" id="KFO56258.1"/>
    </source>
</evidence>
<name>A0A091EE69_CORBR</name>
<dbReference type="EMBL" id="KK718434">
    <property type="protein sequence ID" value="KFO56258.1"/>
    <property type="molecule type" value="Genomic_DNA"/>
</dbReference>
<reference evidence="1 2" key="1">
    <citation type="submission" date="2014-04" db="EMBL/GenBank/DDBJ databases">
        <title>Genome evolution of avian class.</title>
        <authorList>
            <person name="Zhang G."/>
            <person name="Li C."/>
        </authorList>
    </citation>
    <scope>NUCLEOTIDE SEQUENCE [LARGE SCALE GENOMIC DNA]</scope>
    <source>
        <strain evidence="1">BGI_N302</strain>
    </source>
</reference>
<keyword evidence="2" id="KW-1185">Reference proteome</keyword>
<gene>
    <name evidence="1" type="ORF">N302_03084</name>
</gene>
<organism evidence="1 2">
    <name type="scientific">Corvus brachyrhynchos</name>
    <name type="common">American crow</name>
    <dbReference type="NCBI Taxonomy" id="85066"/>
    <lineage>
        <taxon>Eukaryota</taxon>
        <taxon>Metazoa</taxon>
        <taxon>Chordata</taxon>
        <taxon>Craniata</taxon>
        <taxon>Vertebrata</taxon>
        <taxon>Euteleostomi</taxon>
        <taxon>Archelosauria</taxon>
        <taxon>Archosauria</taxon>
        <taxon>Dinosauria</taxon>
        <taxon>Saurischia</taxon>
        <taxon>Theropoda</taxon>
        <taxon>Coelurosauria</taxon>
        <taxon>Aves</taxon>
        <taxon>Neognathae</taxon>
        <taxon>Neoaves</taxon>
        <taxon>Telluraves</taxon>
        <taxon>Australaves</taxon>
        <taxon>Passeriformes</taxon>
        <taxon>Corvoidea</taxon>
        <taxon>Corvidae</taxon>
        <taxon>Corvus</taxon>
    </lineage>
</organism>
<dbReference type="AlphaFoldDB" id="A0A091EE69"/>
<accession>A0A091EE69</accession>
<dbReference type="Proteomes" id="UP000052976">
    <property type="component" value="Unassembled WGS sequence"/>
</dbReference>
<evidence type="ECO:0000313" key="2">
    <source>
        <dbReference type="Proteomes" id="UP000052976"/>
    </source>
</evidence>
<sequence>PSRLVSYRLWDAGIQSRGVTPTLAETCCPG</sequence>
<feature type="non-terminal residue" evidence="1">
    <location>
        <position position="30"/>
    </location>
</feature>
<proteinExistence type="predicted"/>
<feature type="non-terminal residue" evidence="1">
    <location>
        <position position="1"/>
    </location>
</feature>
<protein>
    <submittedName>
        <fullName evidence="1">Uncharacterized protein</fullName>
    </submittedName>
</protein>